<keyword evidence="3" id="KW-0479">Metal-binding</keyword>
<feature type="binding site" evidence="3">
    <location>
        <position position="124"/>
    </location>
    <ligand>
        <name>substrate</name>
    </ligand>
</feature>
<evidence type="ECO:0000313" key="5">
    <source>
        <dbReference type="EMBL" id="SHI47604.1"/>
    </source>
</evidence>
<dbReference type="Pfam" id="PF08450">
    <property type="entry name" value="SGL"/>
    <property type="match status" value="1"/>
</dbReference>
<proteinExistence type="inferred from homology"/>
<feature type="binding site" evidence="3">
    <location>
        <position position="152"/>
    </location>
    <ligand>
        <name>a divalent metal cation</name>
        <dbReference type="ChEBI" id="CHEBI:60240"/>
    </ligand>
</feature>
<gene>
    <name evidence="5" type="ORF">SAMN04488513_101405</name>
</gene>
<feature type="binding site" evidence="3">
    <location>
        <position position="202"/>
    </location>
    <ligand>
        <name>a divalent metal cation</name>
        <dbReference type="ChEBI" id="CHEBI:60240"/>
    </ligand>
</feature>
<dbReference type="SUPFAM" id="SSF63829">
    <property type="entry name" value="Calcium-dependent phosphotriesterase"/>
    <property type="match status" value="1"/>
</dbReference>
<dbReference type="AlphaFoldDB" id="A0A1M6BFS4"/>
<comment type="cofactor">
    <cofactor evidence="3">
        <name>Zn(2+)</name>
        <dbReference type="ChEBI" id="CHEBI:29105"/>
    </cofactor>
    <text evidence="3">Binds 1 divalent metal cation per subunit.</text>
</comment>
<sequence length="297" mass="33373">MPETSTHKAEPILDNRSLLGEGPVWDERSQTLYWVDIEGKKLHAHRPATQHNAHWDFDEMLGAAVPMENGNLLLALEKGLAVFDVDTGFLHRPGVLENNDPMMRFNDGKTGPNGHFYIGTMHKEFAPKSGTLFRVDPTLKVKTEISGTTISNGMAWTSDRKTFYFSDTDTYKIDRYEYHLETGSLSNRQTAFKIPSTYGGADGMCIDSENMLWIAHWGGSCVRRWNPKTGEVLQKIDVDAPHVTSCCFGGKDLDTLYITTARSGLSQKQIEKHPKSGGLFAYRPKVKGRPITYFKHS</sequence>
<dbReference type="InterPro" id="IPR011042">
    <property type="entry name" value="6-blade_b-propeller_TolB-like"/>
</dbReference>
<feature type="binding site" evidence="3">
    <location>
        <position position="106"/>
    </location>
    <ligand>
        <name>substrate</name>
    </ligand>
</feature>
<accession>A0A1M6BFS4</accession>
<dbReference type="GO" id="GO:0004341">
    <property type="term" value="F:gluconolactonase activity"/>
    <property type="evidence" value="ECO:0007669"/>
    <property type="project" value="TreeGrafter"/>
</dbReference>
<dbReference type="GO" id="GO:0005509">
    <property type="term" value="F:calcium ion binding"/>
    <property type="evidence" value="ECO:0007669"/>
    <property type="project" value="TreeGrafter"/>
</dbReference>
<evidence type="ECO:0000313" key="6">
    <source>
        <dbReference type="Proteomes" id="UP000184543"/>
    </source>
</evidence>
<dbReference type="PANTHER" id="PTHR10907">
    <property type="entry name" value="REGUCALCIN"/>
    <property type="match status" value="1"/>
</dbReference>
<dbReference type="Gene3D" id="2.120.10.30">
    <property type="entry name" value="TolB, C-terminal domain"/>
    <property type="match status" value="1"/>
</dbReference>
<feature type="binding site" evidence="3">
    <location>
        <position position="21"/>
    </location>
    <ligand>
        <name>a divalent metal cation</name>
        <dbReference type="ChEBI" id="CHEBI:60240"/>
    </ligand>
</feature>
<dbReference type="Proteomes" id="UP000184543">
    <property type="component" value="Unassembled WGS sequence"/>
</dbReference>
<evidence type="ECO:0000259" key="4">
    <source>
        <dbReference type="Pfam" id="PF08450"/>
    </source>
</evidence>
<dbReference type="InterPro" id="IPR013658">
    <property type="entry name" value="SGL"/>
</dbReference>
<reference evidence="6" key="1">
    <citation type="submission" date="2016-11" db="EMBL/GenBank/DDBJ databases">
        <authorList>
            <person name="Varghese N."/>
            <person name="Submissions S."/>
        </authorList>
    </citation>
    <scope>NUCLEOTIDE SEQUENCE [LARGE SCALE GENOMIC DNA]</scope>
    <source>
        <strain evidence="6">DSM 19858</strain>
    </source>
</reference>
<dbReference type="EMBL" id="FQYU01000001">
    <property type="protein sequence ID" value="SHI47604.1"/>
    <property type="molecule type" value="Genomic_DNA"/>
</dbReference>
<dbReference type="OrthoDB" id="2633250at2"/>
<protein>
    <submittedName>
        <fullName evidence="5">Sugar lactone lactonase YvrE</fullName>
    </submittedName>
</protein>
<dbReference type="PRINTS" id="PR01790">
    <property type="entry name" value="SMP30FAMILY"/>
</dbReference>
<feature type="active site" description="Proton donor/acceptor" evidence="2">
    <location>
        <position position="202"/>
    </location>
</feature>
<dbReference type="RefSeq" id="WP_072987706.1">
    <property type="nucleotide sequence ID" value="NZ_FQYU01000001.1"/>
</dbReference>
<evidence type="ECO:0000256" key="1">
    <source>
        <dbReference type="ARBA" id="ARBA00008853"/>
    </source>
</evidence>
<keyword evidence="6" id="KW-1185">Reference proteome</keyword>
<dbReference type="STRING" id="192903.SAMN04488513_101405"/>
<keyword evidence="3" id="KW-0862">Zinc</keyword>
<name>A0A1M6BFS4_9FLAO</name>
<comment type="similarity">
    <text evidence="1">Belongs to the SMP-30/CGR1 family.</text>
</comment>
<feature type="binding site" evidence="3">
    <location>
        <position position="104"/>
    </location>
    <ligand>
        <name>substrate</name>
    </ligand>
</feature>
<evidence type="ECO:0000256" key="3">
    <source>
        <dbReference type="PIRSR" id="PIRSR605511-2"/>
    </source>
</evidence>
<dbReference type="PANTHER" id="PTHR10907:SF47">
    <property type="entry name" value="REGUCALCIN"/>
    <property type="match status" value="1"/>
</dbReference>
<evidence type="ECO:0000256" key="2">
    <source>
        <dbReference type="PIRSR" id="PIRSR605511-1"/>
    </source>
</evidence>
<feature type="domain" description="SMP-30/Gluconolactonase/LRE-like region" evidence="4">
    <location>
        <begin position="19"/>
        <end position="262"/>
    </location>
</feature>
<dbReference type="GO" id="GO:0019853">
    <property type="term" value="P:L-ascorbic acid biosynthetic process"/>
    <property type="evidence" value="ECO:0007669"/>
    <property type="project" value="TreeGrafter"/>
</dbReference>
<dbReference type="InterPro" id="IPR005511">
    <property type="entry name" value="SMP-30"/>
</dbReference>
<organism evidence="5 6">
    <name type="scientific">Pseudozobellia thermophila</name>
    <dbReference type="NCBI Taxonomy" id="192903"/>
    <lineage>
        <taxon>Bacteria</taxon>
        <taxon>Pseudomonadati</taxon>
        <taxon>Bacteroidota</taxon>
        <taxon>Flavobacteriia</taxon>
        <taxon>Flavobacteriales</taxon>
        <taxon>Flavobacteriaceae</taxon>
        <taxon>Pseudozobellia</taxon>
    </lineage>
</organism>